<protein>
    <recommendedName>
        <fullName evidence="7">Tetratricopeptide repeat protein</fullName>
    </recommendedName>
</protein>
<feature type="repeat" description="TPR" evidence="2">
    <location>
        <begin position="1039"/>
        <end position="1072"/>
    </location>
</feature>
<feature type="repeat" description="TPR" evidence="2">
    <location>
        <begin position="979"/>
        <end position="1012"/>
    </location>
</feature>
<comment type="caution">
    <text evidence="5">The sequence shown here is derived from an EMBL/GenBank/DDBJ whole genome shotgun (WGS) entry which is preliminary data.</text>
</comment>
<dbReference type="Pfam" id="PF13181">
    <property type="entry name" value="TPR_8"/>
    <property type="match status" value="4"/>
</dbReference>
<evidence type="ECO:0000256" key="3">
    <source>
        <dbReference type="SAM" id="Coils"/>
    </source>
</evidence>
<feature type="coiled-coil region" evidence="3">
    <location>
        <begin position="235"/>
        <end position="275"/>
    </location>
</feature>
<sequence>MKQRASFLRALTLLIFTLYSFATYAQSDRIYVYGTVKDERSSKKLTDVKVILVEDGNTKTTYVTTLNGKFELDLDFDHDYDIRFVKDGYVAKFININTKNVPDENKVGGFGFDLDMSLFEEIDGINFDILKKPIGKASFVPAAGELGFDFEYTRSIQAEIARLKRELEKRYKEEEERLRREQEEAERQRKILEQFDQLVIQGDQEYANAAYMNAVFKYSDALDLYNQNSSFITGGQIVEQKLAKAKAALEEQQKQAELEQNYKKLISEADDLVAQEKWQEAKNKYESALALKPQEAYPQQQINSLNRKLEDLKKQKELEENYKKLVAEGDQLFQGEKFTEAIAKYEGALKLKPQESYPANQINAAQAALSKLEEQRKIQEQYDNLIASADNSFNNKKYEDAIGLYTEALKLKSQEAYPKDQIEKARAALQQLEDQAKLNEKYDKFVQAGDKAFGSEQFEEAIAQFTSASELKPEEQYPKEQIAAAKKAIADRKAQEELNKKYNDLIVDGDANIKAEKYNEAIASYTEALKVKPNEQYPKDQIAAAKEAIAQKEAQQAAEEKYNALIASADQKFGEQNYQAAITDYSAALAIKGNEQYPSEQIAKAEKALADAKAKDENYQKLITQADVEFNQAKFEQAIASYEKALGIKPNEQYPKDQITKAKAELEAIKQQEKLDDAYQNALAAADKSFGDEKYQEAIANYNKALGIKPDEQYPKDQIALANGKIKEAQEKQALLNQYQEIIAAADQAFTAKEYNAAIAKYQEALQLNPNEQYPKDQIGKAQAALDALEKQKEQEALYNKLVAEGDEAMGNKAYDNAIAKFQEALGIKPNETYPKDKIAEANKLKAEAQKAQELEANYQKLIAQADTEFKGKRYNEAINTYNNALGIKPNEQYPKDQIKKAEAALDELAKRQELEQEYQGLISEADGFFDDKKYSEAISKYEAAMQLKPQEQYPKQQIEKANEALDAIARAKERTEKYNQLIVAADQKFDNGSFEEAVADYQKALQIKPDEQYPKDQIAAAQKEIEAKLAAKELEQQYATLLQKGDVKLDSNRFDEAISNYQKALTLKPGEKYPKDQIAAAQKAKVVFEKQQELRKQYQGFISEGDANMKKEKYQQAIANYQDALTLIPGEQYPKDQIAKAKKALEDIKLAYEEAVKAGDSKMQADDWENAIKDYEKALTIYPNEQYPKDQIAKANILIEKSKEPKVVAFQDITKFGEVNKDSIKAEAAKELAAKEKEAPKEEVNPEPKVMYKTTSTGDENDFRKLLGDNYPEGITREKYKDVGKDIFRIIYVEGGFGDELLRIVARFGTFYFKNGSSISSQEYNSFLDKIGASASNN</sequence>
<dbReference type="Gene3D" id="1.20.58.2030">
    <property type="match status" value="1"/>
</dbReference>
<feature type="chain" id="PRO_5022836005" description="Tetratricopeptide repeat protein" evidence="4">
    <location>
        <begin position="26"/>
        <end position="1339"/>
    </location>
</feature>
<gene>
    <name evidence="5" type="ORF">FRX97_03870</name>
</gene>
<feature type="repeat" description="TPR" evidence="2">
    <location>
        <begin position="1153"/>
        <end position="1186"/>
    </location>
</feature>
<dbReference type="Gene3D" id="1.25.40.10">
    <property type="entry name" value="Tetratricopeptide repeat domain"/>
    <property type="match status" value="7"/>
</dbReference>
<keyword evidence="1" id="KW-0677">Repeat</keyword>
<feature type="repeat" description="TPR" evidence="2">
    <location>
        <begin position="919"/>
        <end position="952"/>
    </location>
</feature>
<evidence type="ECO:0000256" key="2">
    <source>
        <dbReference type="PROSITE-ProRule" id="PRU00339"/>
    </source>
</evidence>
<evidence type="ECO:0008006" key="7">
    <source>
        <dbReference type="Google" id="ProtNLM"/>
    </source>
</evidence>
<evidence type="ECO:0000313" key="5">
    <source>
        <dbReference type="EMBL" id="TXC81663.1"/>
    </source>
</evidence>
<keyword evidence="2" id="KW-0802">TPR repeat</keyword>
<keyword evidence="3" id="KW-0175">Coiled coil</keyword>
<dbReference type="SUPFAM" id="SSF49478">
    <property type="entry name" value="Cna protein B-type domain"/>
    <property type="match status" value="1"/>
</dbReference>
<feature type="coiled-coil region" evidence="3">
    <location>
        <begin position="153"/>
        <end position="198"/>
    </location>
</feature>
<dbReference type="SUPFAM" id="SSF48452">
    <property type="entry name" value="TPR-like"/>
    <property type="match status" value="8"/>
</dbReference>
<dbReference type="PANTHER" id="PTHR45188">
    <property type="entry name" value="DNAJ PROTEIN P58IPK HOMOLOG"/>
    <property type="match status" value="1"/>
</dbReference>
<evidence type="ECO:0000256" key="1">
    <source>
        <dbReference type="ARBA" id="ARBA00022737"/>
    </source>
</evidence>
<dbReference type="InterPro" id="IPR011990">
    <property type="entry name" value="TPR-like_helical_dom_sf"/>
</dbReference>
<feature type="repeat" description="TPR" evidence="2">
    <location>
        <begin position="502"/>
        <end position="535"/>
    </location>
</feature>
<feature type="coiled-coil region" evidence="3">
    <location>
        <begin position="959"/>
        <end position="989"/>
    </location>
</feature>
<keyword evidence="6" id="KW-1185">Reference proteome</keyword>
<dbReference type="PANTHER" id="PTHR45188:SF2">
    <property type="entry name" value="DNAJ HOMOLOG SUBFAMILY C MEMBER 7"/>
    <property type="match status" value="1"/>
</dbReference>
<name>A0A5C6V8G8_9FLAO</name>
<dbReference type="Proteomes" id="UP000321168">
    <property type="component" value="Unassembled WGS sequence"/>
</dbReference>
<feature type="repeat" description="TPR" evidence="2">
    <location>
        <begin position="619"/>
        <end position="652"/>
    </location>
</feature>
<accession>A0A5C6V8G8</accession>
<evidence type="ECO:0000313" key="6">
    <source>
        <dbReference type="Proteomes" id="UP000321168"/>
    </source>
</evidence>
<dbReference type="InterPro" id="IPR019734">
    <property type="entry name" value="TPR_rpt"/>
</dbReference>
<feature type="repeat" description="TPR" evidence="2">
    <location>
        <begin position="739"/>
        <end position="772"/>
    </location>
</feature>
<dbReference type="OrthoDB" id="1467230at2"/>
<feature type="repeat" description="TPR" evidence="2">
    <location>
        <begin position="1099"/>
        <end position="1132"/>
    </location>
</feature>
<dbReference type="PROSITE" id="PS50005">
    <property type="entry name" value="TPR"/>
    <property type="match status" value="8"/>
</dbReference>
<feature type="signal peptide" evidence="4">
    <location>
        <begin position="1"/>
        <end position="25"/>
    </location>
</feature>
<reference evidence="5 6" key="1">
    <citation type="submission" date="2019-08" db="EMBL/GenBank/DDBJ databases">
        <title>Genome of Luteibaculum oceani JCM 18817.</title>
        <authorList>
            <person name="Bowman J.P."/>
        </authorList>
    </citation>
    <scope>NUCLEOTIDE SEQUENCE [LARGE SCALE GENOMIC DNA]</scope>
    <source>
        <strain evidence="5 6">JCM 18817</strain>
    </source>
</reference>
<evidence type="ECO:0000256" key="4">
    <source>
        <dbReference type="SAM" id="SignalP"/>
    </source>
</evidence>
<dbReference type="EMBL" id="VORB01000003">
    <property type="protein sequence ID" value="TXC81663.1"/>
    <property type="molecule type" value="Genomic_DNA"/>
</dbReference>
<organism evidence="5 6">
    <name type="scientific">Luteibaculum oceani</name>
    <dbReference type="NCBI Taxonomy" id="1294296"/>
    <lineage>
        <taxon>Bacteria</taxon>
        <taxon>Pseudomonadati</taxon>
        <taxon>Bacteroidota</taxon>
        <taxon>Flavobacteriia</taxon>
        <taxon>Flavobacteriales</taxon>
        <taxon>Luteibaculaceae</taxon>
        <taxon>Luteibaculum</taxon>
    </lineage>
</organism>
<dbReference type="SMART" id="SM00028">
    <property type="entry name" value="TPR"/>
    <property type="match status" value="16"/>
</dbReference>
<dbReference type="RefSeq" id="WP_147013589.1">
    <property type="nucleotide sequence ID" value="NZ_VORB01000003.1"/>
</dbReference>
<keyword evidence="4" id="KW-0732">Signal</keyword>
<feature type="coiled-coil region" evidence="3">
    <location>
        <begin position="838"/>
        <end position="869"/>
    </location>
</feature>
<proteinExistence type="predicted"/>